<evidence type="ECO:0000313" key="3">
    <source>
        <dbReference type="EMBL" id="GAA3094430.1"/>
    </source>
</evidence>
<proteinExistence type="predicted"/>
<reference evidence="4" key="1">
    <citation type="journal article" date="2019" name="Int. J. Syst. Evol. Microbiol.">
        <title>The Global Catalogue of Microorganisms (GCM) 10K type strain sequencing project: providing services to taxonomists for standard genome sequencing and annotation.</title>
        <authorList>
            <consortium name="The Broad Institute Genomics Platform"/>
            <consortium name="The Broad Institute Genome Sequencing Center for Infectious Disease"/>
            <person name="Wu L."/>
            <person name="Ma J."/>
        </authorList>
    </citation>
    <scope>NUCLEOTIDE SEQUENCE [LARGE SCALE GENOMIC DNA]</scope>
    <source>
        <strain evidence="4">JCM 9092</strain>
    </source>
</reference>
<feature type="region of interest" description="Disordered" evidence="1">
    <location>
        <begin position="66"/>
        <end position="90"/>
    </location>
</feature>
<keyword evidence="2" id="KW-0472">Membrane</keyword>
<evidence type="ECO:0000256" key="2">
    <source>
        <dbReference type="SAM" id="Phobius"/>
    </source>
</evidence>
<dbReference type="EMBL" id="BAAAUG010000025">
    <property type="protein sequence ID" value="GAA3094430.1"/>
    <property type="molecule type" value="Genomic_DNA"/>
</dbReference>
<comment type="caution">
    <text evidence="3">The sequence shown here is derived from an EMBL/GenBank/DDBJ whole genome shotgun (WGS) entry which is preliminary data.</text>
</comment>
<keyword evidence="2" id="KW-1133">Transmembrane helix</keyword>
<keyword evidence="4" id="KW-1185">Reference proteome</keyword>
<organism evidence="3 4">
    <name type="scientific">Streptomyces rectiviolaceus</name>
    <dbReference type="NCBI Taxonomy" id="332591"/>
    <lineage>
        <taxon>Bacteria</taxon>
        <taxon>Bacillati</taxon>
        <taxon>Actinomycetota</taxon>
        <taxon>Actinomycetes</taxon>
        <taxon>Kitasatosporales</taxon>
        <taxon>Streptomycetaceae</taxon>
        <taxon>Streptomyces</taxon>
    </lineage>
</organism>
<evidence type="ECO:0000256" key="1">
    <source>
        <dbReference type="SAM" id="MobiDB-lite"/>
    </source>
</evidence>
<sequence length="278" mass="29129">MTVAKDEYKDEYKDECEDQYDALMLALTDEPLPEDAGRDSELVAEHAAAVADVALLREHIGAVGAALAAPEPEPEPDPERGPVPKPGVAVRPAGVRRRRLTLALGLAAATAAASLVGGVAWLAVESGGGISESADSDAAKGAAPGAGDQKEGAGDQKEDGGGSNDMDQKPGVYVACARLIVEGTVNRVEPIPGGVQDRIVLDVTRYYKPSQGSKQVTFVMDVDVDPRLRTGDRTLIGIPKGEASPDIWSNSKAGVAKDRAWIERELRHGKGKGKGMKC</sequence>
<evidence type="ECO:0000313" key="4">
    <source>
        <dbReference type="Proteomes" id="UP001501637"/>
    </source>
</evidence>
<feature type="transmembrane region" description="Helical" evidence="2">
    <location>
        <begin position="100"/>
        <end position="124"/>
    </location>
</feature>
<feature type="region of interest" description="Disordered" evidence="1">
    <location>
        <begin position="132"/>
        <end position="169"/>
    </location>
</feature>
<name>A0ABP6MAH5_9ACTN</name>
<accession>A0ABP6MAH5</accession>
<protein>
    <submittedName>
        <fullName evidence="3">Uncharacterized protein</fullName>
    </submittedName>
</protein>
<gene>
    <name evidence="3" type="ORF">GCM10010449_17650</name>
</gene>
<keyword evidence="2" id="KW-0812">Transmembrane</keyword>
<feature type="compositionally biased region" description="Basic and acidic residues" evidence="1">
    <location>
        <begin position="148"/>
        <end position="160"/>
    </location>
</feature>
<dbReference type="Proteomes" id="UP001501637">
    <property type="component" value="Unassembled WGS sequence"/>
</dbReference>